<keyword evidence="6" id="KW-0735">Signal-anchor</keyword>
<evidence type="ECO:0000256" key="10">
    <source>
        <dbReference type="ARBA" id="ARBA00045533"/>
    </source>
</evidence>
<dbReference type="InterPro" id="IPR036286">
    <property type="entry name" value="LexA/Signal_pep-like_sf"/>
</dbReference>
<dbReference type="EMBL" id="BJWG01000011">
    <property type="protein sequence ID" value="GEL95760.1"/>
    <property type="molecule type" value="Genomic_DNA"/>
</dbReference>
<dbReference type="GO" id="GO:0004252">
    <property type="term" value="F:serine-type endopeptidase activity"/>
    <property type="evidence" value="ECO:0007669"/>
    <property type="project" value="UniProtKB-UniRule"/>
</dbReference>
<comment type="subcellular location">
    <subcellularLocation>
        <location evidence="1">Endoplasmic reticulum membrane</location>
        <topology evidence="1">Single-pass type II membrane protein</topology>
    </subcellularLocation>
</comment>
<name>A0A511JCN9_9CELL</name>
<dbReference type="PANTHER" id="PTHR10806">
    <property type="entry name" value="SIGNAL PEPTIDASE COMPLEX CATALYTIC SUBUNIT SEC11"/>
    <property type="match status" value="1"/>
</dbReference>
<evidence type="ECO:0000256" key="11">
    <source>
        <dbReference type="NCBIfam" id="TIGR02228"/>
    </source>
</evidence>
<keyword evidence="8 12" id="KW-0472">Membrane</keyword>
<evidence type="ECO:0000256" key="9">
    <source>
        <dbReference type="ARBA" id="ARBA00033305"/>
    </source>
</evidence>
<evidence type="ECO:0000256" key="8">
    <source>
        <dbReference type="ARBA" id="ARBA00023136"/>
    </source>
</evidence>
<dbReference type="PROSITE" id="PS00501">
    <property type="entry name" value="SPASE_I_1"/>
    <property type="match status" value="1"/>
</dbReference>
<proteinExistence type="predicted"/>
<dbReference type="NCBIfam" id="TIGR02228">
    <property type="entry name" value="sigpep_I_arch"/>
    <property type="match status" value="1"/>
</dbReference>
<dbReference type="EC" id="3.4.21.89" evidence="11"/>
<keyword evidence="3 12" id="KW-0812">Transmembrane</keyword>
<evidence type="ECO:0000256" key="2">
    <source>
        <dbReference type="ARBA" id="ARBA00022670"/>
    </source>
</evidence>
<dbReference type="GO" id="GO:0009003">
    <property type="term" value="F:signal peptidase activity"/>
    <property type="evidence" value="ECO:0007669"/>
    <property type="project" value="UniProtKB-EC"/>
</dbReference>
<keyword evidence="5" id="KW-0256">Endoplasmic reticulum</keyword>
<dbReference type="PANTHER" id="PTHR10806:SF6">
    <property type="entry name" value="SIGNAL PEPTIDASE COMPLEX CATALYTIC SUBUNIT SEC11"/>
    <property type="match status" value="1"/>
</dbReference>
<evidence type="ECO:0000256" key="5">
    <source>
        <dbReference type="ARBA" id="ARBA00022824"/>
    </source>
</evidence>
<organism evidence="13 14">
    <name type="scientific">Cellulomonas composti</name>
    <dbReference type="NCBI Taxonomy" id="266130"/>
    <lineage>
        <taxon>Bacteria</taxon>
        <taxon>Bacillati</taxon>
        <taxon>Actinomycetota</taxon>
        <taxon>Actinomycetes</taxon>
        <taxon>Micrococcales</taxon>
        <taxon>Cellulomonadaceae</taxon>
        <taxon>Cellulomonas</taxon>
    </lineage>
</organism>
<dbReference type="GO" id="GO:0006465">
    <property type="term" value="P:signal peptide processing"/>
    <property type="evidence" value="ECO:0007669"/>
    <property type="project" value="UniProtKB-UniRule"/>
</dbReference>
<gene>
    <name evidence="13" type="ORF">CCO02nite_24180</name>
</gene>
<comment type="function">
    <text evidence="10">Catalytic component of the signal peptidase complex (SPC) which catalyzes the cleavage of N-terminal signal sequences from nascent proteins as they are translocated into the lumen of the endoplasmic reticulum. Specifically cleaves N-terminal signal peptides that contain a hydrophobic alpha-helix (h-region) shorter than 18-20 amino acids.</text>
</comment>
<accession>A0A511JCN9</accession>
<dbReference type="AlphaFoldDB" id="A0A511JCN9"/>
<dbReference type="Proteomes" id="UP000321720">
    <property type="component" value="Unassembled WGS sequence"/>
</dbReference>
<dbReference type="Gene3D" id="2.10.109.10">
    <property type="entry name" value="Umud Fragment, subunit A"/>
    <property type="match status" value="1"/>
</dbReference>
<evidence type="ECO:0000256" key="4">
    <source>
        <dbReference type="ARBA" id="ARBA00022801"/>
    </source>
</evidence>
<dbReference type="InterPro" id="IPR019756">
    <property type="entry name" value="Pept_S26A_signal_pept_1_Ser-AS"/>
</dbReference>
<keyword evidence="2" id="KW-0645">Protease</keyword>
<evidence type="ECO:0000256" key="6">
    <source>
        <dbReference type="ARBA" id="ARBA00022968"/>
    </source>
</evidence>
<dbReference type="SUPFAM" id="SSF51306">
    <property type="entry name" value="LexA/Signal peptidase"/>
    <property type="match status" value="1"/>
</dbReference>
<comment type="caution">
    <text evidence="13">The sequence shown here is derived from an EMBL/GenBank/DDBJ whole genome shotgun (WGS) entry which is preliminary data.</text>
</comment>
<keyword evidence="4" id="KW-0378">Hydrolase</keyword>
<evidence type="ECO:0000313" key="14">
    <source>
        <dbReference type="Proteomes" id="UP000321720"/>
    </source>
</evidence>
<dbReference type="CDD" id="cd06530">
    <property type="entry name" value="S26_SPase_I"/>
    <property type="match status" value="1"/>
</dbReference>
<reference evidence="13 14" key="1">
    <citation type="submission" date="2019-07" db="EMBL/GenBank/DDBJ databases">
        <title>Whole genome shotgun sequence of Cellulomonas composti NBRC 100758.</title>
        <authorList>
            <person name="Hosoyama A."/>
            <person name="Uohara A."/>
            <person name="Ohji S."/>
            <person name="Ichikawa N."/>
        </authorList>
    </citation>
    <scope>NUCLEOTIDE SEQUENCE [LARGE SCALE GENOMIC DNA]</scope>
    <source>
        <strain evidence="13 14">NBRC 100758</strain>
    </source>
</reference>
<evidence type="ECO:0000256" key="12">
    <source>
        <dbReference type="SAM" id="Phobius"/>
    </source>
</evidence>
<feature type="transmembrane region" description="Helical" evidence="12">
    <location>
        <begin position="37"/>
        <end position="60"/>
    </location>
</feature>
<evidence type="ECO:0000313" key="13">
    <source>
        <dbReference type="EMBL" id="GEL95760.1"/>
    </source>
</evidence>
<dbReference type="RefSeq" id="WP_146843390.1">
    <property type="nucleotide sequence ID" value="NZ_BJWG01000011.1"/>
</dbReference>
<dbReference type="OrthoDB" id="5241786at2"/>
<sequence>MTTASAAAASARADRRGGKAPVATVARKPAWRRALSVVLWTIVVVGVLAYATSIAVPLWFQAQGQRLMIVTSGSMAPTFDAGDAVVMRKVSDPSELKVGQIVAFWPTGSQRLVTHRIIELVTLPKMATDPKTGQSKPVLDEATGEPTTDRYIVTKGDANNVQDDNATPYTRVRGIVLSAHPGWGWVLQWTGSAQGRAVMLVPPLAALGTLELLALRDARQRRRQTTPTRDERHVDAFFLD</sequence>
<keyword evidence="7 12" id="KW-1133">Transmembrane helix</keyword>
<evidence type="ECO:0000256" key="1">
    <source>
        <dbReference type="ARBA" id="ARBA00004648"/>
    </source>
</evidence>
<dbReference type="InterPro" id="IPR019533">
    <property type="entry name" value="Peptidase_S26"/>
</dbReference>
<evidence type="ECO:0000256" key="7">
    <source>
        <dbReference type="ARBA" id="ARBA00022989"/>
    </source>
</evidence>
<dbReference type="InterPro" id="IPR001733">
    <property type="entry name" value="Peptidase_S26B"/>
</dbReference>
<protein>
    <recommendedName>
        <fullName evidence="9 11">Signal peptidase I</fullName>
        <ecNumber evidence="11">3.4.21.89</ecNumber>
    </recommendedName>
</protein>
<keyword evidence="14" id="KW-1185">Reference proteome</keyword>
<evidence type="ECO:0000256" key="3">
    <source>
        <dbReference type="ARBA" id="ARBA00022692"/>
    </source>
</evidence>
<dbReference type="GO" id="GO:0016020">
    <property type="term" value="C:membrane"/>
    <property type="evidence" value="ECO:0007669"/>
    <property type="project" value="UniProtKB-UniRule"/>
</dbReference>